<comment type="similarity">
    <text evidence="2">Belongs to the RENT3 family.</text>
</comment>
<reference evidence="7" key="1">
    <citation type="submission" date="2022-03" db="EMBL/GenBank/DDBJ databases">
        <authorList>
            <person name="Tunstrom K."/>
        </authorList>
    </citation>
    <scope>NUCLEOTIDE SEQUENCE</scope>
</reference>
<keyword evidence="8" id="KW-1185">Reference proteome</keyword>
<feature type="region of interest" description="Disordered" evidence="5">
    <location>
        <begin position="491"/>
        <end position="619"/>
    </location>
</feature>
<organism evidence="7 8">
    <name type="scientific">Euphydryas editha</name>
    <name type="common">Edith's checkerspot</name>
    <dbReference type="NCBI Taxonomy" id="104508"/>
    <lineage>
        <taxon>Eukaryota</taxon>
        <taxon>Metazoa</taxon>
        <taxon>Ecdysozoa</taxon>
        <taxon>Arthropoda</taxon>
        <taxon>Hexapoda</taxon>
        <taxon>Insecta</taxon>
        <taxon>Pterygota</taxon>
        <taxon>Neoptera</taxon>
        <taxon>Endopterygota</taxon>
        <taxon>Lepidoptera</taxon>
        <taxon>Glossata</taxon>
        <taxon>Ditrysia</taxon>
        <taxon>Papilionoidea</taxon>
        <taxon>Nymphalidae</taxon>
        <taxon>Nymphalinae</taxon>
        <taxon>Euphydryas</taxon>
    </lineage>
</organism>
<dbReference type="Proteomes" id="UP001153954">
    <property type="component" value="Unassembled WGS sequence"/>
</dbReference>
<dbReference type="AlphaFoldDB" id="A0AAU9UWV3"/>
<feature type="compositionally biased region" description="Basic and acidic residues" evidence="5">
    <location>
        <begin position="456"/>
        <end position="467"/>
    </location>
</feature>
<dbReference type="GO" id="GO:0005730">
    <property type="term" value="C:nucleolus"/>
    <property type="evidence" value="ECO:0007669"/>
    <property type="project" value="TreeGrafter"/>
</dbReference>
<evidence type="ECO:0000256" key="3">
    <source>
        <dbReference type="ARBA" id="ARBA00023161"/>
    </source>
</evidence>
<feature type="compositionally biased region" description="Basic and acidic residues" evidence="5">
    <location>
        <begin position="386"/>
        <end position="444"/>
    </location>
</feature>
<dbReference type="Pfam" id="PF03467">
    <property type="entry name" value="Smg4_UPF3"/>
    <property type="match status" value="1"/>
</dbReference>
<dbReference type="SUPFAM" id="SSF54928">
    <property type="entry name" value="RNA-binding domain, RBD"/>
    <property type="match status" value="1"/>
</dbReference>
<dbReference type="InterPro" id="IPR005120">
    <property type="entry name" value="UPF3_dom"/>
</dbReference>
<feature type="compositionally biased region" description="Polar residues" evidence="5">
    <location>
        <begin position="12"/>
        <end position="21"/>
    </location>
</feature>
<feature type="compositionally biased region" description="Polar residues" evidence="5">
    <location>
        <begin position="504"/>
        <end position="513"/>
    </location>
</feature>
<keyword evidence="3" id="KW-0866">Nonsense-mediated mRNA decay</keyword>
<name>A0AAU9UWV3_EUPED</name>
<feature type="compositionally biased region" description="Basic and acidic residues" evidence="5">
    <location>
        <begin position="151"/>
        <end position="160"/>
    </location>
</feature>
<feature type="region of interest" description="Disordered" evidence="5">
    <location>
        <begin position="1"/>
        <end position="30"/>
    </location>
</feature>
<evidence type="ECO:0000256" key="5">
    <source>
        <dbReference type="SAM" id="MobiDB-lite"/>
    </source>
</evidence>
<dbReference type="GO" id="GO:0045727">
    <property type="term" value="P:positive regulation of translation"/>
    <property type="evidence" value="ECO:0007669"/>
    <property type="project" value="TreeGrafter"/>
</dbReference>
<comment type="caution">
    <text evidence="7">The sequence shown here is derived from an EMBL/GenBank/DDBJ whole genome shotgun (WGS) entry which is preliminary data.</text>
</comment>
<dbReference type="PANTHER" id="PTHR13112">
    <property type="entry name" value="UPF3 REGULATOR OF NONSENSE TRANSCRIPTS-LIKE PROTEIN"/>
    <property type="match status" value="1"/>
</dbReference>
<comment type="subcellular location">
    <subcellularLocation>
        <location evidence="1">Nucleus</location>
    </subcellularLocation>
</comment>
<feature type="compositionally biased region" description="Basic and acidic residues" evidence="5">
    <location>
        <begin position="491"/>
        <end position="503"/>
    </location>
</feature>
<proteinExistence type="inferred from homology"/>
<dbReference type="Gene3D" id="3.30.70.330">
    <property type="match status" value="1"/>
</dbReference>
<feature type="domain" description="UPF3" evidence="6">
    <location>
        <begin position="35"/>
        <end position="189"/>
    </location>
</feature>
<dbReference type="GO" id="GO:0003729">
    <property type="term" value="F:mRNA binding"/>
    <property type="evidence" value="ECO:0007669"/>
    <property type="project" value="TreeGrafter"/>
</dbReference>
<sequence>MTEDQDAKDSQSDSGSKTFVNKNKDKKAKPHRPLTKIIIRRLPPTMTEEAFLEQVSPIPEHDHFYFAKPDPSLGNNVYSRAYINFINVDDIYLFRDKFDGYVFLDERGVEYVGIVEYAPFQRIPKKKKKRDPKCGTIESDPIYQEFLENLNKDQEPENQPKLEYSYPVNDTNDKKVQSTPLLEYLAARKLDKRGRDERRRRENDKRKMRIERKTKDLPIKRIGDLSDDDNCDECNYKLRRKNLWYGEQRIYHKSKANSLINMDIRSNVGSDEITTTDDSDWDISYPALNIKTHNTFTIATSNECNKKYIKETTLKSGGDTHLKEEENADSDVKKIKPRDGDKEKIGNDLKDDDAKVIDKDPTVFDSKAYKDQRKIGINLVDKKKKIEGEKKENLSKEDELDDDKLLKKDRRDKFKESPREQKSKKYSDTRKERLKQVEQGKSDKQSVISKIMSTEGKSRSLNHDDIKPFTQLPQVKTEDLTKLIEDMDRKVKMDEDTKSKESLQSKFKLNTKNDLIEITKMRRNSMDSGDIPFKEEPTLKRQKSLDDRSKSSEREGSEEKEKSESSERRAERRIRNKDRPSLVIYQPGMGKFSKQRLAKEKDTQPSSGKSVTDSEKKDT</sequence>
<dbReference type="FunFam" id="3.30.70.330:FF:000717">
    <property type="entry name" value="regulator of nonsense transcripts 3B"/>
    <property type="match status" value="1"/>
</dbReference>
<evidence type="ECO:0000313" key="7">
    <source>
        <dbReference type="EMBL" id="CAH2102420.1"/>
    </source>
</evidence>
<feature type="compositionally biased region" description="Basic and acidic residues" evidence="5">
    <location>
        <begin position="1"/>
        <end position="11"/>
    </location>
</feature>
<feature type="region of interest" description="Disordered" evidence="5">
    <location>
        <begin position="319"/>
        <end position="348"/>
    </location>
</feature>
<dbReference type="GO" id="GO:0005737">
    <property type="term" value="C:cytoplasm"/>
    <property type="evidence" value="ECO:0007669"/>
    <property type="project" value="TreeGrafter"/>
</dbReference>
<dbReference type="PANTHER" id="PTHR13112:SF0">
    <property type="entry name" value="FI21285P1"/>
    <property type="match status" value="1"/>
</dbReference>
<dbReference type="EMBL" id="CAKOGL010000025">
    <property type="protein sequence ID" value="CAH2102420.1"/>
    <property type="molecule type" value="Genomic_DNA"/>
</dbReference>
<dbReference type="InterPro" id="IPR035979">
    <property type="entry name" value="RBD_domain_sf"/>
</dbReference>
<evidence type="ECO:0000256" key="1">
    <source>
        <dbReference type="ARBA" id="ARBA00004123"/>
    </source>
</evidence>
<evidence type="ECO:0000259" key="6">
    <source>
        <dbReference type="Pfam" id="PF03467"/>
    </source>
</evidence>
<protein>
    <recommendedName>
        <fullName evidence="6">UPF3 domain-containing protein</fullName>
    </recommendedName>
</protein>
<evidence type="ECO:0000256" key="4">
    <source>
        <dbReference type="ARBA" id="ARBA00023242"/>
    </source>
</evidence>
<evidence type="ECO:0000256" key="2">
    <source>
        <dbReference type="ARBA" id="ARBA00005991"/>
    </source>
</evidence>
<dbReference type="InterPro" id="IPR012677">
    <property type="entry name" value="Nucleotide-bd_a/b_plait_sf"/>
</dbReference>
<accession>A0AAU9UWV3</accession>
<keyword evidence="4" id="KW-0539">Nucleus</keyword>
<dbReference type="InterPro" id="IPR039722">
    <property type="entry name" value="Upf3"/>
</dbReference>
<evidence type="ECO:0000313" key="8">
    <source>
        <dbReference type="Proteomes" id="UP001153954"/>
    </source>
</evidence>
<feature type="region of interest" description="Disordered" evidence="5">
    <location>
        <begin position="386"/>
        <end position="472"/>
    </location>
</feature>
<dbReference type="GO" id="GO:0000184">
    <property type="term" value="P:nuclear-transcribed mRNA catabolic process, nonsense-mediated decay"/>
    <property type="evidence" value="ECO:0007669"/>
    <property type="project" value="UniProtKB-KW"/>
</dbReference>
<feature type="compositionally biased region" description="Basic and acidic residues" evidence="5">
    <location>
        <begin position="532"/>
        <end position="570"/>
    </location>
</feature>
<feature type="region of interest" description="Disordered" evidence="5">
    <location>
        <begin position="151"/>
        <end position="170"/>
    </location>
</feature>
<gene>
    <name evidence="7" type="ORF">EEDITHA_LOCUS17056</name>
</gene>